<feature type="transmembrane region" description="Helical" evidence="7">
    <location>
        <begin position="197"/>
        <end position="217"/>
    </location>
</feature>
<keyword evidence="9" id="KW-1185">Reference proteome</keyword>
<keyword evidence="4 7" id="KW-1133">Transmembrane helix</keyword>
<dbReference type="GO" id="GO:0006865">
    <property type="term" value="P:amino acid transport"/>
    <property type="evidence" value="ECO:0007669"/>
    <property type="project" value="InterPro"/>
</dbReference>
<dbReference type="GO" id="GO:0016020">
    <property type="term" value="C:membrane"/>
    <property type="evidence" value="ECO:0007669"/>
    <property type="project" value="UniProtKB-SubCell"/>
</dbReference>
<keyword evidence="2" id="KW-0813">Transport</keyword>
<organism evidence="8">
    <name type="scientific">Eremomyces bilateralis CBS 781.70</name>
    <dbReference type="NCBI Taxonomy" id="1392243"/>
    <lineage>
        <taxon>Eukaryota</taxon>
        <taxon>Fungi</taxon>
        <taxon>Dikarya</taxon>
        <taxon>Ascomycota</taxon>
        <taxon>Pezizomycotina</taxon>
        <taxon>Dothideomycetes</taxon>
        <taxon>Dothideomycetes incertae sedis</taxon>
        <taxon>Eremomycetales</taxon>
        <taxon>Eremomycetaceae</taxon>
        <taxon>Eremomyces</taxon>
    </lineage>
</organism>
<dbReference type="GO" id="GO:0022857">
    <property type="term" value="F:transmembrane transporter activity"/>
    <property type="evidence" value="ECO:0007669"/>
    <property type="project" value="InterPro"/>
</dbReference>
<comment type="subcellular location">
    <subcellularLocation>
        <location evidence="1">Membrane</location>
        <topology evidence="1">Multi-pass membrane protein</topology>
    </subcellularLocation>
</comment>
<keyword evidence="3 7" id="KW-0812">Transmembrane</keyword>
<reference evidence="8 10" key="1">
    <citation type="submission" date="2020-01" db="EMBL/GenBank/DDBJ databases">
        <authorList>
            <consortium name="DOE Joint Genome Institute"/>
            <person name="Haridas S."/>
            <person name="Albert R."/>
            <person name="Binder M."/>
            <person name="Bloem J."/>
            <person name="Labutti K."/>
            <person name="Salamov A."/>
            <person name="Andreopoulos B."/>
            <person name="Baker S.E."/>
            <person name="Barry K."/>
            <person name="Bills G."/>
            <person name="Bluhm B.H."/>
            <person name="Cannon C."/>
            <person name="Castanera R."/>
            <person name="Culley D.E."/>
            <person name="Daum C."/>
            <person name="Ezra D."/>
            <person name="Gonzalez J.B."/>
            <person name="Henrissat B."/>
            <person name="Kuo A."/>
            <person name="Liang C."/>
            <person name="Lipzen A."/>
            <person name="Lutzoni F."/>
            <person name="Magnuson J."/>
            <person name="Mondo S."/>
            <person name="Nolan M."/>
            <person name="Ohm R."/>
            <person name="Pangilinan J."/>
            <person name="Park H.-J."/>
            <person name="Ramirez L."/>
            <person name="Alfaro M."/>
            <person name="Sun H."/>
            <person name="Tritt A."/>
            <person name="Yoshinaga Y."/>
            <person name="Zwiers L.-H."/>
            <person name="Turgeon B.G."/>
            <person name="Goodwin S.B."/>
            <person name="Spatafora J.W."/>
            <person name="Crous P.W."/>
            <person name="Grigoriev I.V."/>
        </authorList>
    </citation>
    <scope>NUCLEOTIDE SEQUENCE</scope>
    <source>
        <strain evidence="8 10">CBS 781.70</strain>
    </source>
</reference>
<feature type="transmembrane region" description="Helical" evidence="7">
    <location>
        <begin position="410"/>
        <end position="428"/>
    </location>
</feature>
<dbReference type="OrthoDB" id="10054429at2759"/>
<feature type="transmembrane region" description="Helical" evidence="7">
    <location>
        <begin position="102"/>
        <end position="126"/>
    </location>
</feature>
<dbReference type="Gene3D" id="1.20.1740.10">
    <property type="entry name" value="Amino acid/polyamine transporter I"/>
    <property type="match status" value="1"/>
</dbReference>
<dbReference type="PANTHER" id="PTHR45649">
    <property type="entry name" value="AMINO-ACID PERMEASE BAT1"/>
    <property type="match status" value="1"/>
</dbReference>
<evidence type="ECO:0000256" key="7">
    <source>
        <dbReference type="SAM" id="Phobius"/>
    </source>
</evidence>
<feature type="transmembrane region" description="Helical" evidence="7">
    <location>
        <begin position="306"/>
        <end position="333"/>
    </location>
</feature>
<evidence type="ECO:0000256" key="4">
    <source>
        <dbReference type="ARBA" id="ARBA00022989"/>
    </source>
</evidence>
<evidence type="ECO:0000256" key="6">
    <source>
        <dbReference type="SAM" id="MobiDB-lite"/>
    </source>
</evidence>
<feature type="transmembrane region" description="Helical" evidence="7">
    <location>
        <begin position="224"/>
        <end position="246"/>
    </location>
</feature>
<feature type="transmembrane region" description="Helical" evidence="7">
    <location>
        <begin position="360"/>
        <end position="379"/>
    </location>
</feature>
<dbReference type="PROSITE" id="PS00218">
    <property type="entry name" value="AMINO_ACID_PERMEASE_1"/>
    <property type="match status" value="1"/>
</dbReference>
<evidence type="ECO:0000256" key="1">
    <source>
        <dbReference type="ARBA" id="ARBA00004141"/>
    </source>
</evidence>
<dbReference type="PIRSF" id="PIRSF006060">
    <property type="entry name" value="AA_transporter"/>
    <property type="match status" value="1"/>
</dbReference>
<evidence type="ECO:0000256" key="5">
    <source>
        <dbReference type="ARBA" id="ARBA00023136"/>
    </source>
</evidence>
<protein>
    <submittedName>
        <fullName evidence="8 10">Amino acid permease 2</fullName>
    </submittedName>
</protein>
<evidence type="ECO:0000313" key="8">
    <source>
        <dbReference type="EMBL" id="KAF1816193.1"/>
    </source>
</evidence>
<feature type="transmembrane region" description="Helical" evidence="7">
    <location>
        <begin position="69"/>
        <end position="90"/>
    </location>
</feature>
<evidence type="ECO:0000256" key="2">
    <source>
        <dbReference type="ARBA" id="ARBA00022448"/>
    </source>
</evidence>
<name>A0A6G1GDS5_9PEZI</name>
<dbReference type="EMBL" id="ML975150">
    <property type="protein sequence ID" value="KAF1816193.1"/>
    <property type="molecule type" value="Genomic_DNA"/>
</dbReference>
<dbReference type="InterPro" id="IPR002293">
    <property type="entry name" value="AA/rel_permease1"/>
</dbReference>
<reference evidence="10" key="3">
    <citation type="submission" date="2025-04" db="UniProtKB">
        <authorList>
            <consortium name="RefSeq"/>
        </authorList>
    </citation>
    <scope>IDENTIFICATION</scope>
    <source>
        <strain evidence="10">CBS 781.70</strain>
    </source>
</reference>
<accession>A0A6G1GDS5</accession>
<gene>
    <name evidence="8 10" type="ORF">P152DRAFT_445876</name>
</gene>
<dbReference type="GeneID" id="54418451"/>
<feature type="transmembrane region" description="Helical" evidence="7">
    <location>
        <begin position="147"/>
        <end position="169"/>
    </location>
</feature>
<dbReference type="PANTHER" id="PTHR45649:SF10">
    <property type="entry name" value="AMINO ACID TRANSPORTER (EUROFUNG)"/>
    <property type="match status" value="1"/>
</dbReference>
<evidence type="ECO:0000256" key="3">
    <source>
        <dbReference type="ARBA" id="ARBA00022692"/>
    </source>
</evidence>
<dbReference type="RefSeq" id="XP_033537824.1">
    <property type="nucleotide sequence ID" value="XM_033677881.1"/>
</dbReference>
<feature type="transmembrane region" description="Helical" evidence="7">
    <location>
        <begin position="266"/>
        <end position="285"/>
    </location>
</feature>
<feature type="region of interest" description="Disordered" evidence="6">
    <location>
        <begin position="1"/>
        <end position="41"/>
    </location>
</feature>
<evidence type="ECO:0000313" key="9">
    <source>
        <dbReference type="Proteomes" id="UP000504638"/>
    </source>
</evidence>
<dbReference type="InterPro" id="IPR004840">
    <property type="entry name" value="Amino_acid_permease_CS"/>
</dbReference>
<feature type="transmembrane region" description="Helical" evidence="7">
    <location>
        <begin position="479"/>
        <end position="496"/>
    </location>
</feature>
<feature type="transmembrane region" description="Helical" evidence="7">
    <location>
        <begin position="434"/>
        <end position="459"/>
    </location>
</feature>
<sequence>MDSVDVKRPPVEPGPTPAGVTGSSDRKSSPKAAEAAQESRHMATIQDDDERLLARIGYRQELSREFTKWSTVSYAISILGVLGSVPATIGSPLHSGGPATAVWAWFIGSCMAYCIASSVAELVSAYPTAGGMYFVTKHVVPKEHVAVWAWVIGWCNFLGQAAGVTGLAYTTSQMILAAATLNSTYADGSYSFEPTPAQTVGLAILVLCIMGIIDSLGTKSLHRIVLWFAPINLIASVAICVALLILTPNKRSASWVFTHVTDDSGWGSRGFSFLLGFLSVSWTMTDYDATTHMSEETHDAAIRGPVAIRSAILVSGLWGWLLTVTFCFCLTDFEGILASPTGLPVAQIFWTAGGKTGGSVMWFFVILVQFFTGCAAMLGNARMAYAFARDEGLPFSGIWSKINSWTKTPVNGVWLVVAFCSCLTLIAIGNTQTFVAIFSITAPALDISYIAVIIAHRVYENRVRFIEGPYTMGKWSKPVNAIAVAWVCLISVVLFFPPIRPITASNMNYAICIAVFIGMVSMGWWFLSARRYYTGPRTKDIIDLLPEEDPDDVVESYA</sequence>
<keyword evidence="5 7" id="KW-0472">Membrane</keyword>
<feature type="compositionally biased region" description="Basic and acidic residues" evidence="6">
    <location>
        <begin position="1"/>
        <end position="10"/>
    </location>
</feature>
<dbReference type="AlphaFoldDB" id="A0A6G1GDS5"/>
<evidence type="ECO:0000313" key="10">
    <source>
        <dbReference type="RefSeq" id="XP_033537824.1"/>
    </source>
</evidence>
<dbReference type="Pfam" id="PF13520">
    <property type="entry name" value="AA_permease_2"/>
    <property type="match status" value="1"/>
</dbReference>
<feature type="transmembrane region" description="Helical" evidence="7">
    <location>
        <begin position="508"/>
        <end position="527"/>
    </location>
</feature>
<reference evidence="10" key="2">
    <citation type="submission" date="2020-04" db="EMBL/GenBank/DDBJ databases">
        <authorList>
            <consortium name="NCBI Genome Project"/>
        </authorList>
    </citation>
    <scope>NUCLEOTIDE SEQUENCE</scope>
    <source>
        <strain evidence="10">CBS 781.70</strain>
    </source>
</reference>
<proteinExistence type="predicted"/>
<dbReference type="Proteomes" id="UP000504638">
    <property type="component" value="Unplaced"/>
</dbReference>